<dbReference type="SUPFAM" id="SSF143800">
    <property type="entry name" value="L28p-like"/>
    <property type="match status" value="1"/>
</dbReference>
<dbReference type="HAMAP" id="MF_00373">
    <property type="entry name" value="Ribosomal_bL28"/>
    <property type="match status" value="1"/>
</dbReference>
<dbReference type="InterPro" id="IPR037147">
    <property type="entry name" value="Ribosomal_bL28_sf"/>
</dbReference>
<dbReference type="GO" id="GO:1990904">
    <property type="term" value="C:ribonucleoprotein complex"/>
    <property type="evidence" value="ECO:0007669"/>
    <property type="project" value="UniProtKB-KW"/>
</dbReference>
<dbReference type="PANTHER" id="PTHR39080:SF1">
    <property type="entry name" value="LARGE RIBOSOMAL SUBUNIT PROTEIN BL28A"/>
    <property type="match status" value="1"/>
</dbReference>
<dbReference type="PANTHER" id="PTHR39080">
    <property type="entry name" value="50S RIBOSOMAL PROTEIN L28"/>
    <property type="match status" value="1"/>
</dbReference>
<evidence type="ECO:0000256" key="5">
    <source>
        <dbReference type="HAMAP-Rule" id="MF_00373"/>
    </source>
</evidence>
<dbReference type="InterPro" id="IPR050096">
    <property type="entry name" value="Bacterial_rp_bL28"/>
</dbReference>
<evidence type="ECO:0000256" key="3">
    <source>
        <dbReference type="ARBA" id="ARBA00023274"/>
    </source>
</evidence>
<keyword evidence="3 5" id="KW-0687">Ribonucleoprotein</keyword>
<keyword evidence="2 5" id="KW-0689">Ribosomal protein</keyword>
<dbReference type="NCBIfam" id="TIGR00009">
    <property type="entry name" value="L28"/>
    <property type="match status" value="1"/>
</dbReference>
<evidence type="ECO:0000313" key="7">
    <source>
        <dbReference type="Proteomes" id="UP000289841"/>
    </source>
</evidence>
<dbReference type="AlphaFoldDB" id="A0A449BFF1"/>
<dbReference type="Proteomes" id="UP000289841">
    <property type="component" value="Chromosome"/>
</dbReference>
<dbReference type="GO" id="GO:0005840">
    <property type="term" value="C:ribosome"/>
    <property type="evidence" value="ECO:0007669"/>
    <property type="project" value="UniProtKB-KW"/>
</dbReference>
<gene>
    <name evidence="5 6" type="primary">rpmB</name>
    <name evidence="6" type="ORF">NCTC10138_01562</name>
</gene>
<dbReference type="InterPro" id="IPR026569">
    <property type="entry name" value="Ribosomal_bL28"/>
</dbReference>
<proteinExistence type="inferred from homology"/>
<organism evidence="6 7">
    <name type="scientific">Haploplasma axanthum</name>
    <name type="common">Acholeplasma axanthum</name>
    <dbReference type="NCBI Taxonomy" id="29552"/>
    <lineage>
        <taxon>Bacteria</taxon>
        <taxon>Bacillati</taxon>
        <taxon>Mycoplasmatota</taxon>
        <taxon>Mollicutes</taxon>
        <taxon>Acholeplasmatales</taxon>
        <taxon>Acholeplasmataceae</taxon>
        <taxon>Haploplasma</taxon>
    </lineage>
</organism>
<accession>A0A449BFF1</accession>
<evidence type="ECO:0000313" key="6">
    <source>
        <dbReference type="EMBL" id="VEU81166.1"/>
    </source>
</evidence>
<reference evidence="6 7" key="1">
    <citation type="submission" date="2019-01" db="EMBL/GenBank/DDBJ databases">
        <authorList>
            <consortium name="Pathogen Informatics"/>
        </authorList>
    </citation>
    <scope>NUCLEOTIDE SEQUENCE [LARGE SCALE GENOMIC DNA]</scope>
    <source>
        <strain evidence="6 7">NCTC10138</strain>
    </source>
</reference>
<protein>
    <recommendedName>
        <fullName evidence="4 5">Large ribosomal subunit protein bL28</fullName>
    </recommendedName>
</protein>
<keyword evidence="7" id="KW-1185">Reference proteome</keyword>
<dbReference type="GO" id="GO:0003735">
    <property type="term" value="F:structural constituent of ribosome"/>
    <property type="evidence" value="ECO:0007669"/>
    <property type="project" value="InterPro"/>
</dbReference>
<dbReference type="GO" id="GO:0006412">
    <property type="term" value="P:translation"/>
    <property type="evidence" value="ECO:0007669"/>
    <property type="project" value="UniProtKB-UniRule"/>
</dbReference>
<dbReference type="Gene3D" id="2.30.170.40">
    <property type="entry name" value="Ribosomal protein L28/L24"/>
    <property type="match status" value="1"/>
</dbReference>
<dbReference type="InterPro" id="IPR034704">
    <property type="entry name" value="Ribosomal_bL28/bL31-like_sf"/>
</dbReference>
<sequence length="63" mass="7174">MAKCYVTGKQTLSGNKRSHALNATRRQWKSNLQTVRIQLEDGTTKKVKVSARALKKFNLEQRG</sequence>
<evidence type="ECO:0000256" key="2">
    <source>
        <dbReference type="ARBA" id="ARBA00022980"/>
    </source>
</evidence>
<evidence type="ECO:0000256" key="1">
    <source>
        <dbReference type="ARBA" id="ARBA00008760"/>
    </source>
</evidence>
<evidence type="ECO:0000256" key="4">
    <source>
        <dbReference type="ARBA" id="ARBA00035174"/>
    </source>
</evidence>
<dbReference type="EMBL" id="LR215048">
    <property type="protein sequence ID" value="VEU81166.1"/>
    <property type="molecule type" value="Genomic_DNA"/>
</dbReference>
<name>A0A449BFF1_HAPAX</name>
<dbReference type="OrthoDB" id="9805609at2"/>
<dbReference type="STRING" id="1278311.GCA_000428705_01495"/>
<comment type="similarity">
    <text evidence="1 5">Belongs to the bacterial ribosomal protein bL28 family.</text>
</comment>
<dbReference type="RefSeq" id="WP_026390922.1">
    <property type="nucleotide sequence ID" value="NZ_LR215048.1"/>
</dbReference>
<dbReference type="Pfam" id="PF00830">
    <property type="entry name" value="Ribosomal_L28"/>
    <property type="match status" value="1"/>
</dbReference>
<dbReference type="InterPro" id="IPR001383">
    <property type="entry name" value="Ribosomal_bL28_bact-type"/>
</dbReference>
<dbReference type="KEGG" id="aaxa:NCTC10138_01562"/>